<accession>A0A0N1P2P0</accession>
<feature type="signal peptide" evidence="1">
    <location>
        <begin position="1"/>
        <end position="18"/>
    </location>
</feature>
<proteinExistence type="predicted"/>
<dbReference type="InterPro" id="IPR056124">
    <property type="entry name" value="DUF7707"/>
</dbReference>
<dbReference type="PANTHER" id="PTHR38118:SF2">
    <property type="entry name" value="CDP-ALCOHOL PHOSPHATIDYLTRANSFERASE PROTEIN"/>
    <property type="match status" value="1"/>
</dbReference>
<dbReference type="PANTHER" id="PTHR38118">
    <property type="entry name" value="ANCHORED CELL WALL PROTEIN 11-RELATED"/>
    <property type="match status" value="1"/>
</dbReference>
<dbReference type="AlphaFoldDB" id="A0A0N1P2P0"/>
<keyword evidence="4" id="KW-1185">Reference proteome</keyword>
<evidence type="ECO:0000256" key="1">
    <source>
        <dbReference type="SAM" id="SignalP"/>
    </source>
</evidence>
<dbReference type="GeneID" id="28737383"/>
<dbReference type="RefSeq" id="XP_018005593.1">
    <property type="nucleotide sequence ID" value="XM_018145514.1"/>
</dbReference>
<reference evidence="3 4" key="1">
    <citation type="submission" date="2015-06" db="EMBL/GenBank/DDBJ databases">
        <title>Draft genome of the ant-associated black yeast Phialophora attae CBS 131958.</title>
        <authorList>
            <person name="Moreno L.F."/>
            <person name="Stielow B.J."/>
            <person name="de Hoog S."/>
            <person name="Vicente V.A."/>
            <person name="Weiss V.A."/>
            <person name="de Vries M."/>
            <person name="Cruz L.M."/>
            <person name="Souza E.M."/>
        </authorList>
    </citation>
    <scope>NUCLEOTIDE SEQUENCE [LARGE SCALE GENOMIC DNA]</scope>
    <source>
        <strain evidence="3 4">CBS 131958</strain>
    </source>
</reference>
<name>A0A0N1P2P0_9EURO</name>
<dbReference type="Pfam" id="PF24808">
    <property type="entry name" value="DUF7707"/>
    <property type="match status" value="1"/>
</dbReference>
<dbReference type="OrthoDB" id="2121879at2759"/>
<dbReference type="Proteomes" id="UP000038010">
    <property type="component" value="Unassembled WGS sequence"/>
</dbReference>
<dbReference type="EMBL" id="LFJN01000001">
    <property type="protein sequence ID" value="KPI45630.1"/>
    <property type="molecule type" value="Genomic_DNA"/>
</dbReference>
<organism evidence="3 4">
    <name type="scientific">Cyphellophora attinorum</name>
    <dbReference type="NCBI Taxonomy" id="1664694"/>
    <lineage>
        <taxon>Eukaryota</taxon>
        <taxon>Fungi</taxon>
        <taxon>Dikarya</taxon>
        <taxon>Ascomycota</taxon>
        <taxon>Pezizomycotina</taxon>
        <taxon>Eurotiomycetes</taxon>
        <taxon>Chaetothyriomycetidae</taxon>
        <taxon>Chaetothyriales</taxon>
        <taxon>Cyphellophoraceae</taxon>
        <taxon>Cyphellophora</taxon>
    </lineage>
</organism>
<evidence type="ECO:0000313" key="3">
    <source>
        <dbReference type="EMBL" id="KPI45630.1"/>
    </source>
</evidence>
<sequence length="216" mass="21964">MLVKVLVGLMATATVAIAQETVSTYSASSVDATTTASQAMPPIATAAFNPAPINDSVRFDWCKAQLDTCPQICGGAAAQNYCYETNLTYSCVCPNGTAPDVTSFAFTLPFYICQQTYIQCINNNPDDAQAQANCTANEQCGERNATAEALSQTAASQSATASQTSSSASESGSATAASSSASASASGSSGAAVANVHELSTGLFAVLLGVAFKLFV</sequence>
<gene>
    <name evidence="3" type="ORF">AB675_530</name>
</gene>
<feature type="chain" id="PRO_5005879548" description="DUF7707 domain-containing protein" evidence="1">
    <location>
        <begin position="19"/>
        <end position="216"/>
    </location>
</feature>
<evidence type="ECO:0000313" key="4">
    <source>
        <dbReference type="Proteomes" id="UP000038010"/>
    </source>
</evidence>
<feature type="domain" description="DUF7707" evidence="2">
    <location>
        <begin position="48"/>
        <end position="144"/>
    </location>
</feature>
<protein>
    <recommendedName>
        <fullName evidence="2">DUF7707 domain-containing protein</fullName>
    </recommendedName>
</protein>
<evidence type="ECO:0000259" key="2">
    <source>
        <dbReference type="Pfam" id="PF24808"/>
    </source>
</evidence>
<dbReference type="VEuPathDB" id="FungiDB:AB675_530"/>
<keyword evidence="1" id="KW-0732">Signal</keyword>
<comment type="caution">
    <text evidence="3">The sequence shown here is derived from an EMBL/GenBank/DDBJ whole genome shotgun (WGS) entry which is preliminary data.</text>
</comment>